<dbReference type="EMBL" id="KY523104">
    <property type="protein sequence ID" value="QKU34848.1"/>
    <property type="molecule type" value="Genomic_DNA"/>
</dbReference>
<reference evidence="1" key="2">
    <citation type="journal article" date="2018" name="Nat. Commun.">
        <title>Tailed giant Tupanvirus possesses the most complete translational apparatus of the known virosphere.</title>
        <authorList>
            <person name="Abrahao J."/>
            <person name="Silva L."/>
            <person name="Silva L.S."/>
            <person name="Khalil J.Y.B."/>
            <person name="Rodrigues R."/>
            <person name="Arantes T."/>
            <person name="Assis F."/>
            <person name="Boratto P."/>
            <person name="Andrade M."/>
            <person name="Kroon E.G."/>
            <person name="Ribeiro B."/>
            <person name="Bergier I."/>
            <person name="Seligmann H."/>
            <person name="Ghigo E."/>
            <person name="Colson P."/>
            <person name="Levasseur A."/>
            <person name="Kroemer G."/>
            <person name="Raoult D."/>
            <person name="La Scola B."/>
        </authorList>
    </citation>
    <scope>NUCLEOTIDE SEQUENCE [LARGE SCALE GENOMIC DNA]</scope>
    <source>
        <strain evidence="1">Soda lake</strain>
    </source>
</reference>
<dbReference type="RefSeq" id="YP_010781500.1">
    <property type="nucleotide sequence ID" value="NC_075039.1"/>
</dbReference>
<dbReference type="InterPro" id="IPR027417">
    <property type="entry name" value="P-loop_NTPase"/>
</dbReference>
<keyword evidence="1" id="KW-0436">Ligase</keyword>
<dbReference type="KEGG" id="vg:80518264"/>
<dbReference type="SUPFAM" id="SSF52540">
    <property type="entry name" value="P-loop containing nucleoside triphosphate hydrolases"/>
    <property type="match status" value="1"/>
</dbReference>
<evidence type="ECO:0000313" key="1">
    <source>
        <dbReference type="EMBL" id="QKU34848.1"/>
    </source>
</evidence>
<reference evidence="1" key="1">
    <citation type="submission" date="2017-01" db="EMBL/GenBank/DDBJ databases">
        <authorList>
            <person name="Assis F.L."/>
            <person name="Abrahao J.S."/>
            <person name="Silva L."/>
            <person name="Khalil J.B."/>
            <person name="Rodrigues R."/>
            <person name="Silva L.S."/>
            <person name="Arantes T."/>
            <person name="Boratto P."/>
            <person name="Andrade M."/>
            <person name="Kroon E.G."/>
            <person name="Ribeiro B."/>
            <person name="Bergier I."/>
            <person name="Seligmann H."/>
            <person name="Ghigo E."/>
            <person name="Colson P."/>
            <person name="Levasseur A."/>
            <person name="Raoult D."/>
            <person name="Scola B.L."/>
        </authorList>
    </citation>
    <scope>NUCLEOTIDE SEQUENCE</scope>
    <source>
        <strain evidence="1">Soda lake</strain>
    </source>
</reference>
<organism evidence="1">
    <name type="scientific">Tupanvirus soda lake</name>
    <dbReference type="NCBI Taxonomy" id="2126985"/>
    <lineage>
        <taxon>Viruses</taxon>
        <taxon>Varidnaviria</taxon>
        <taxon>Bamfordvirae</taxon>
        <taxon>Nucleocytoviricota</taxon>
        <taxon>Megaviricetes</taxon>
        <taxon>Imitervirales</taxon>
        <taxon>Mimiviridae</taxon>
        <taxon>Megamimivirinae</taxon>
        <taxon>Tupanvirus</taxon>
        <taxon>Tupanvirus salinum</taxon>
    </lineage>
</organism>
<protein>
    <submittedName>
        <fullName evidence="1">T4 1 superfamily RNA ligase</fullName>
    </submittedName>
</protein>
<dbReference type="GO" id="GO:0016874">
    <property type="term" value="F:ligase activity"/>
    <property type="evidence" value="ECO:0007669"/>
    <property type="project" value="UniProtKB-KW"/>
</dbReference>
<proteinExistence type="predicted"/>
<name>A0A6N1NT89_9VIRU</name>
<accession>A0A6N1NT89</accession>
<dbReference type="PRINTS" id="PR01100">
    <property type="entry name" value="SHIKIMTKNASE"/>
</dbReference>
<sequence length="797" mass="89814">MFIKMANYLEFQQVSISNEMREKFIKEAKGMGLNKIIQNSKGSIRPVFHQAVGPNSVYLVLIVGSYDNVLIKLANECGFPRGFPVLWVPGITMQYFGFYPKFSNDERQTADDLSEYDGIVELSFFKKWSGFLSQVIAFEIGEKKYWTITSKNSANCESQFIQDAKRLFDRYITKELVNKMIDSKLHICAEVMSKNDQVHGSRVLSESPIVTAIGSGKFYDLSLAYDKKKDNDRKFVKFFDNIEIVNFCQMYGLPCDSSITINDASVGRNFITELSKNRDFMTDKLLEELVKKHNCSGLLINKGTVAHSNILGECLEGLVIKLKNRNKTTTIKKYKFANYTIRTMLLREVFDKFTLSYNLLDRAKNFVDYWCVSEAGKKYWYDFALQCFMNYKTFVPTDPLVGLHIEMAESVSKQNSFDNIQDQFGNLLESLTNGTVIICIGPIGSGKTTFANELASKKPDEFISIDGDKLDLGMDLTMKLSKERNDYTRFKIIHALMKGKIPIISTGGGVLFSAGRNQSFSLRNQILNTLGISCKIIVCVSGDFNNVVPINKLHNVESIYSNTDIVKDAVTRRVTLGEWKIDSKFKTGKTTDQDALNNFTDFIAKKSSENSRFAESLLTASDFSFGYPSITAQNYGVQSTFDFTDIFSKITPVTNVEFGKFSQIRLLTLINDQTVGHITWKYDSNCNIKFSLSDFNKLASLYPENVSGRFIKITSIDGKCKYTFVVPASAIHSDGSTHITVDSGCHAPKETGTIVRALNVKQKILDLPAQNGKIIKYDLTKLESLPCNIHMLGVFGI</sequence>
<dbReference type="Gene3D" id="3.40.50.300">
    <property type="entry name" value="P-loop containing nucleotide triphosphate hydrolases"/>
    <property type="match status" value="1"/>
</dbReference>
<dbReference type="GeneID" id="80518264"/>